<gene>
    <name evidence="2" type="ORF">MGAL_10B006822</name>
</gene>
<feature type="compositionally biased region" description="Basic and acidic residues" evidence="1">
    <location>
        <begin position="227"/>
        <end position="238"/>
    </location>
</feature>
<comment type="caution">
    <text evidence="2">The sequence shown here is derived from an EMBL/GenBank/DDBJ whole genome shotgun (WGS) entry which is preliminary data.</text>
</comment>
<keyword evidence="3" id="KW-1185">Reference proteome</keyword>
<sequence length="254" mass="29200">MSTRSSSRGVVNTKFGDRSIIDLPVLGEGGSTQYVPHFTVDDMMLKNRSENMYTSNSVSIPSYYSEPVRPFSQREMMKPQQPHLRPSNVVPAAYVYPNNIYNAFVPRPSSFHPGPTYISSPEEIHHYYGPNGEKLPGPPQIKSLSNRKVYPTDFSIEAILEYGRMVSVNIKRGNISFREIPDFLMSDLKRTYRIVPRVKITIEAEGDDYCIYPQILKEEEEYTQILKGEDEYTDKRSNSFEMDDVSEQDIESQR</sequence>
<reference evidence="2" key="1">
    <citation type="submission" date="2018-11" db="EMBL/GenBank/DDBJ databases">
        <authorList>
            <person name="Alioto T."/>
            <person name="Alioto T."/>
        </authorList>
    </citation>
    <scope>NUCLEOTIDE SEQUENCE</scope>
</reference>
<evidence type="ECO:0000256" key="1">
    <source>
        <dbReference type="SAM" id="MobiDB-lite"/>
    </source>
</evidence>
<dbReference type="OrthoDB" id="9996891at2759"/>
<name>A0A8B6H4C5_MYTGA</name>
<dbReference type="Proteomes" id="UP000596742">
    <property type="component" value="Unassembled WGS sequence"/>
</dbReference>
<feature type="compositionally biased region" description="Acidic residues" evidence="1">
    <location>
        <begin position="241"/>
        <end position="254"/>
    </location>
</feature>
<dbReference type="AlphaFoldDB" id="A0A8B6H4C5"/>
<protein>
    <submittedName>
        <fullName evidence="2">Uncharacterized protein</fullName>
    </submittedName>
</protein>
<evidence type="ECO:0000313" key="3">
    <source>
        <dbReference type="Proteomes" id="UP000596742"/>
    </source>
</evidence>
<dbReference type="EMBL" id="UYJE01009529">
    <property type="protein sequence ID" value="VDI74181.1"/>
    <property type="molecule type" value="Genomic_DNA"/>
</dbReference>
<proteinExistence type="predicted"/>
<feature type="region of interest" description="Disordered" evidence="1">
    <location>
        <begin position="227"/>
        <end position="254"/>
    </location>
</feature>
<accession>A0A8B6H4C5</accession>
<organism evidence="2 3">
    <name type="scientific">Mytilus galloprovincialis</name>
    <name type="common">Mediterranean mussel</name>
    <dbReference type="NCBI Taxonomy" id="29158"/>
    <lineage>
        <taxon>Eukaryota</taxon>
        <taxon>Metazoa</taxon>
        <taxon>Spiralia</taxon>
        <taxon>Lophotrochozoa</taxon>
        <taxon>Mollusca</taxon>
        <taxon>Bivalvia</taxon>
        <taxon>Autobranchia</taxon>
        <taxon>Pteriomorphia</taxon>
        <taxon>Mytilida</taxon>
        <taxon>Mytiloidea</taxon>
        <taxon>Mytilidae</taxon>
        <taxon>Mytilinae</taxon>
        <taxon>Mytilus</taxon>
    </lineage>
</organism>
<evidence type="ECO:0000313" key="2">
    <source>
        <dbReference type="EMBL" id="VDI74181.1"/>
    </source>
</evidence>